<proteinExistence type="inferred from homology"/>
<organism evidence="9">
    <name type="scientific">marine metagenome</name>
    <dbReference type="NCBI Taxonomy" id="408172"/>
    <lineage>
        <taxon>unclassified sequences</taxon>
        <taxon>metagenomes</taxon>
        <taxon>ecological metagenomes</taxon>
    </lineage>
</organism>
<protein>
    <recommendedName>
        <fullName evidence="10">AI-2 transport protein TqsA</fullName>
    </recommendedName>
</protein>
<feature type="transmembrane region" description="Helical" evidence="8">
    <location>
        <begin position="63"/>
        <end position="85"/>
    </location>
</feature>
<evidence type="ECO:0000256" key="8">
    <source>
        <dbReference type="SAM" id="Phobius"/>
    </source>
</evidence>
<keyword evidence="5 8" id="KW-0812">Transmembrane</keyword>
<name>A0A382CVS0_9ZZZZ</name>
<reference evidence="9" key="1">
    <citation type="submission" date="2018-05" db="EMBL/GenBank/DDBJ databases">
        <authorList>
            <person name="Lanie J.A."/>
            <person name="Ng W.-L."/>
            <person name="Kazmierczak K.M."/>
            <person name="Andrzejewski T.M."/>
            <person name="Davidsen T.M."/>
            <person name="Wayne K.J."/>
            <person name="Tettelin H."/>
            <person name="Glass J.I."/>
            <person name="Rusch D."/>
            <person name="Podicherti R."/>
            <person name="Tsui H.-C.T."/>
            <person name="Winkler M.E."/>
        </authorList>
    </citation>
    <scope>NUCLEOTIDE SEQUENCE</scope>
</reference>
<evidence type="ECO:0000256" key="3">
    <source>
        <dbReference type="ARBA" id="ARBA00022448"/>
    </source>
</evidence>
<comment type="subcellular location">
    <subcellularLocation>
        <location evidence="1">Cell membrane</location>
        <topology evidence="1">Multi-pass membrane protein</topology>
    </subcellularLocation>
</comment>
<keyword evidence="3" id="KW-0813">Transport</keyword>
<accession>A0A382CVS0</accession>
<dbReference type="PANTHER" id="PTHR21716:SF53">
    <property type="entry name" value="PERMEASE PERM-RELATED"/>
    <property type="match status" value="1"/>
</dbReference>
<dbReference type="PANTHER" id="PTHR21716">
    <property type="entry name" value="TRANSMEMBRANE PROTEIN"/>
    <property type="match status" value="1"/>
</dbReference>
<keyword evidence="4" id="KW-1003">Cell membrane</keyword>
<evidence type="ECO:0000256" key="4">
    <source>
        <dbReference type="ARBA" id="ARBA00022475"/>
    </source>
</evidence>
<dbReference type="EMBL" id="UINC01036261">
    <property type="protein sequence ID" value="SVB29952.1"/>
    <property type="molecule type" value="Genomic_DNA"/>
</dbReference>
<keyword evidence="6 8" id="KW-1133">Transmembrane helix</keyword>
<evidence type="ECO:0008006" key="10">
    <source>
        <dbReference type="Google" id="ProtNLM"/>
    </source>
</evidence>
<dbReference type="GO" id="GO:0005886">
    <property type="term" value="C:plasma membrane"/>
    <property type="evidence" value="ECO:0007669"/>
    <property type="project" value="UniProtKB-SubCell"/>
</dbReference>
<evidence type="ECO:0000256" key="5">
    <source>
        <dbReference type="ARBA" id="ARBA00022692"/>
    </source>
</evidence>
<feature type="transmembrane region" description="Helical" evidence="8">
    <location>
        <begin position="186"/>
        <end position="207"/>
    </location>
</feature>
<gene>
    <name evidence="9" type="ORF">METZ01_LOCUS182806</name>
</gene>
<dbReference type="Pfam" id="PF01594">
    <property type="entry name" value="AI-2E_transport"/>
    <property type="match status" value="1"/>
</dbReference>
<dbReference type="InterPro" id="IPR002549">
    <property type="entry name" value="AI-2E-like"/>
</dbReference>
<evidence type="ECO:0000256" key="6">
    <source>
        <dbReference type="ARBA" id="ARBA00022989"/>
    </source>
</evidence>
<evidence type="ECO:0000256" key="7">
    <source>
        <dbReference type="ARBA" id="ARBA00023136"/>
    </source>
</evidence>
<evidence type="ECO:0000313" key="9">
    <source>
        <dbReference type="EMBL" id="SVB29952.1"/>
    </source>
</evidence>
<feature type="transmembrane region" description="Helical" evidence="8">
    <location>
        <begin position="250"/>
        <end position="269"/>
    </location>
</feature>
<evidence type="ECO:0000256" key="2">
    <source>
        <dbReference type="ARBA" id="ARBA00009773"/>
    </source>
</evidence>
<feature type="transmembrane region" description="Helical" evidence="8">
    <location>
        <begin position="7"/>
        <end position="27"/>
    </location>
</feature>
<feature type="transmembrane region" description="Helical" evidence="8">
    <location>
        <begin position="213"/>
        <end position="238"/>
    </location>
</feature>
<dbReference type="AlphaFoldDB" id="A0A382CVS0"/>
<feature type="transmembrane region" description="Helical" evidence="8">
    <location>
        <begin position="148"/>
        <end position="165"/>
    </location>
</feature>
<feature type="transmembrane region" description="Helical" evidence="8">
    <location>
        <begin position="33"/>
        <end position="51"/>
    </location>
</feature>
<evidence type="ECO:0000256" key="1">
    <source>
        <dbReference type="ARBA" id="ARBA00004651"/>
    </source>
</evidence>
<keyword evidence="7 8" id="KW-0472">Membrane</keyword>
<comment type="similarity">
    <text evidence="2">Belongs to the autoinducer-2 exporter (AI-2E) (TC 2.A.86) family.</text>
</comment>
<feature type="transmembrane region" description="Helical" evidence="8">
    <location>
        <begin position="289"/>
        <end position="311"/>
    </location>
</feature>
<dbReference type="GO" id="GO:0055085">
    <property type="term" value="P:transmembrane transport"/>
    <property type="evidence" value="ECO:0007669"/>
    <property type="project" value="TreeGrafter"/>
</dbReference>
<sequence>MNQSLESNRIVTGSLFILAITAVAFILNFTQPIMVPFVLALLIRILIDPIIDFQIVNLHVHRVVAVLVSLCFIVFLFIIIVPFIVSSVVTFLQSADDYNSKVLIITDILINKLREFDVNIDRETIRSSLINLPILEWASAILSNSANFISKFLLVVIMTLFLLLGRNSKDTSSQWNDIIGPVKKYIFTKFLTSSATGVLAGLIYWMLGMELAFIFGSLTFILNFIPYFGSVIAVLIPIPIAFLQFEDSTYLFLIILLPSIVHVIIGNILEPKIFGAVLGLHPITVILSLIFWGMIWGIIGVLLAAPITAIVKISFERFETTKQIARVLEGKIHLKQN</sequence>